<dbReference type="EMBL" id="JANQDX010000012">
    <property type="protein sequence ID" value="KAL0915520.1"/>
    <property type="molecule type" value="Genomic_DNA"/>
</dbReference>
<evidence type="ECO:0000313" key="1">
    <source>
        <dbReference type="EMBL" id="KAL0915520.1"/>
    </source>
</evidence>
<keyword evidence="2" id="KW-1185">Reference proteome</keyword>
<organism evidence="1 2">
    <name type="scientific">Dendrobium thyrsiflorum</name>
    <name type="common">Pinecone-like raceme dendrobium</name>
    <name type="synonym">Orchid</name>
    <dbReference type="NCBI Taxonomy" id="117978"/>
    <lineage>
        <taxon>Eukaryota</taxon>
        <taxon>Viridiplantae</taxon>
        <taxon>Streptophyta</taxon>
        <taxon>Embryophyta</taxon>
        <taxon>Tracheophyta</taxon>
        <taxon>Spermatophyta</taxon>
        <taxon>Magnoliopsida</taxon>
        <taxon>Liliopsida</taxon>
        <taxon>Asparagales</taxon>
        <taxon>Orchidaceae</taxon>
        <taxon>Epidendroideae</taxon>
        <taxon>Malaxideae</taxon>
        <taxon>Dendrobiinae</taxon>
        <taxon>Dendrobium</taxon>
    </lineage>
</organism>
<reference evidence="1 2" key="1">
    <citation type="journal article" date="2024" name="Plant Biotechnol. J.">
        <title>Dendrobium thyrsiflorum genome and its molecular insights into genes involved in important horticultural traits.</title>
        <authorList>
            <person name="Chen B."/>
            <person name="Wang J.Y."/>
            <person name="Zheng P.J."/>
            <person name="Li K.L."/>
            <person name="Liang Y.M."/>
            <person name="Chen X.F."/>
            <person name="Zhang C."/>
            <person name="Zhao X."/>
            <person name="He X."/>
            <person name="Zhang G.Q."/>
            <person name="Liu Z.J."/>
            <person name="Xu Q."/>
        </authorList>
    </citation>
    <scope>NUCLEOTIDE SEQUENCE [LARGE SCALE GENOMIC DNA]</scope>
    <source>
        <strain evidence="1">GZMU011</strain>
    </source>
</reference>
<name>A0ABD0URW4_DENTH</name>
<gene>
    <name evidence="1" type="ORF">M5K25_015946</name>
</gene>
<proteinExistence type="predicted"/>
<sequence length="128" mass="14234">MNSKKLASSILSDWIECSPDSIRKEMKNATYGLQIHECEYFHVQREIPAFPSHGKKAPSSISLRRVRRAEAEISSVFPPSLAFSPFAGEESSNPPFFFLDRATKRSTVRRCGGSATETASAPCYAFIN</sequence>
<protein>
    <submittedName>
        <fullName evidence="1">Uncharacterized protein</fullName>
    </submittedName>
</protein>
<accession>A0ABD0URW4</accession>
<dbReference type="Proteomes" id="UP001552299">
    <property type="component" value="Unassembled WGS sequence"/>
</dbReference>
<comment type="caution">
    <text evidence="1">The sequence shown here is derived from an EMBL/GenBank/DDBJ whole genome shotgun (WGS) entry which is preliminary data.</text>
</comment>
<evidence type="ECO:0000313" key="2">
    <source>
        <dbReference type="Proteomes" id="UP001552299"/>
    </source>
</evidence>
<dbReference type="AlphaFoldDB" id="A0ABD0URW4"/>